<name>A0A388LBV5_CHABU</name>
<sequence length="276" mass="30908">MREARRQENERRIREEQEKAARDAEAKRAEEAAQKEAEKEARLAKLLDDRMREMDSKREEDNKKIWERLGKGKDTEVSEGEKFATSGENKKRGQEEIAGAAAGQSSTPRKKADEVGALDAGLLLMNIDNVQRTQAQLDVRAHGRSSGRLADVFASVAGTARRMSGSLSAVRLGTPSGLGFDRVREGTKAVVANPGPGGRRQYRSDMERELMAKYKNELVDLCKKDKIKYHNKKQAVDDLTAIRVKDAYGDLEEEEEEEEEENVEETTEGAQEENPS</sequence>
<accession>A0A388LBV5</accession>
<feature type="compositionally biased region" description="Acidic residues" evidence="1">
    <location>
        <begin position="249"/>
        <end position="276"/>
    </location>
</feature>
<gene>
    <name evidence="2" type="ORF">CBR_g30051</name>
</gene>
<feature type="region of interest" description="Disordered" evidence="1">
    <location>
        <begin position="247"/>
        <end position="276"/>
    </location>
</feature>
<protein>
    <submittedName>
        <fullName evidence="2">Uncharacterized protein</fullName>
    </submittedName>
</protein>
<feature type="region of interest" description="Disordered" evidence="1">
    <location>
        <begin position="1"/>
        <end position="112"/>
    </location>
</feature>
<dbReference type="Gramene" id="GBG79789">
    <property type="protein sequence ID" value="GBG79789"/>
    <property type="gene ID" value="CBR_g30051"/>
</dbReference>
<proteinExistence type="predicted"/>
<evidence type="ECO:0000313" key="3">
    <source>
        <dbReference type="Proteomes" id="UP000265515"/>
    </source>
</evidence>
<dbReference type="AlphaFoldDB" id="A0A388LBV5"/>
<evidence type="ECO:0000256" key="1">
    <source>
        <dbReference type="SAM" id="MobiDB-lite"/>
    </source>
</evidence>
<comment type="caution">
    <text evidence="2">The sequence shown here is derived from an EMBL/GenBank/DDBJ whole genome shotgun (WGS) entry which is preliminary data.</text>
</comment>
<evidence type="ECO:0000313" key="2">
    <source>
        <dbReference type="EMBL" id="GBG79789.1"/>
    </source>
</evidence>
<feature type="compositionally biased region" description="Basic and acidic residues" evidence="1">
    <location>
        <begin position="1"/>
        <end position="95"/>
    </location>
</feature>
<organism evidence="2 3">
    <name type="scientific">Chara braunii</name>
    <name type="common">Braun's stonewort</name>
    <dbReference type="NCBI Taxonomy" id="69332"/>
    <lineage>
        <taxon>Eukaryota</taxon>
        <taxon>Viridiplantae</taxon>
        <taxon>Streptophyta</taxon>
        <taxon>Charophyceae</taxon>
        <taxon>Charales</taxon>
        <taxon>Characeae</taxon>
        <taxon>Chara</taxon>
    </lineage>
</organism>
<dbReference type="EMBL" id="BFEA01000328">
    <property type="protein sequence ID" value="GBG79789.1"/>
    <property type="molecule type" value="Genomic_DNA"/>
</dbReference>
<dbReference type="Proteomes" id="UP000265515">
    <property type="component" value="Unassembled WGS sequence"/>
</dbReference>
<reference evidence="2 3" key="1">
    <citation type="journal article" date="2018" name="Cell">
        <title>The Chara Genome: Secondary Complexity and Implications for Plant Terrestrialization.</title>
        <authorList>
            <person name="Nishiyama T."/>
            <person name="Sakayama H."/>
            <person name="Vries J.D."/>
            <person name="Buschmann H."/>
            <person name="Saint-Marcoux D."/>
            <person name="Ullrich K.K."/>
            <person name="Haas F.B."/>
            <person name="Vanderstraeten L."/>
            <person name="Becker D."/>
            <person name="Lang D."/>
            <person name="Vosolsobe S."/>
            <person name="Rombauts S."/>
            <person name="Wilhelmsson P.K.I."/>
            <person name="Janitza P."/>
            <person name="Kern R."/>
            <person name="Heyl A."/>
            <person name="Rumpler F."/>
            <person name="Villalobos L.I.A.C."/>
            <person name="Clay J.M."/>
            <person name="Skokan R."/>
            <person name="Toyoda A."/>
            <person name="Suzuki Y."/>
            <person name="Kagoshima H."/>
            <person name="Schijlen E."/>
            <person name="Tajeshwar N."/>
            <person name="Catarino B."/>
            <person name="Hetherington A.J."/>
            <person name="Saltykova A."/>
            <person name="Bonnot C."/>
            <person name="Breuninger H."/>
            <person name="Symeonidi A."/>
            <person name="Radhakrishnan G.V."/>
            <person name="Van Nieuwerburgh F."/>
            <person name="Deforce D."/>
            <person name="Chang C."/>
            <person name="Karol K.G."/>
            <person name="Hedrich R."/>
            <person name="Ulvskov P."/>
            <person name="Glockner G."/>
            <person name="Delwiche C.F."/>
            <person name="Petrasek J."/>
            <person name="Van de Peer Y."/>
            <person name="Friml J."/>
            <person name="Beilby M."/>
            <person name="Dolan L."/>
            <person name="Kohara Y."/>
            <person name="Sugano S."/>
            <person name="Fujiyama A."/>
            <person name="Delaux P.-M."/>
            <person name="Quint M."/>
            <person name="TheiBen G."/>
            <person name="Hagemann M."/>
            <person name="Harholt J."/>
            <person name="Dunand C."/>
            <person name="Zachgo S."/>
            <person name="Langdale J."/>
            <person name="Maumus F."/>
            <person name="Straeten D.V.D."/>
            <person name="Gould S.B."/>
            <person name="Rensing S.A."/>
        </authorList>
    </citation>
    <scope>NUCLEOTIDE SEQUENCE [LARGE SCALE GENOMIC DNA]</scope>
    <source>
        <strain evidence="2 3">S276</strain>
    </source>
</reference>
<keyword evidence="3" id="KW-1185">Reference proteome</keyword>